<accession>A0ABW5LF50</accession>
<sequence>MKINSKIKSTLIITLSIALFSCETNVEEDSDIIIEESCNTTISFTADIKPIIDSNCISCHGGSRFPNLRTYESISDNAARVRTQVVNRTMPQGSSLSNEQIELIRCWIDSGALNN</sequence>
<protein>
    <submittedName>
        <fullName evidence="1">C-type cytochrome</fullName>
    </submittedName>
</protein>
<dbReference type="PROSITE" id="PS51257">
    <property type="entry name" value="PROKAR_LIPOPROTEIN"/>
    <property type="match status" value="1"/>
</dbReference>
<dbReference type="Proteomes" id="UP001597319">
    <property type="component" value="Unassembled WGS sequence"/>
</dbReference>
<proteinExistence type="predicted"/>
<dbReference type="EMBL" id="JBHULE010000008">
    <property type="protein sequence ID" value="MFD2562378.1"/>
    <property type="molecule type" value="Genomic_DNA"/>
</dbReference>
<reference evidence="2" key="1">
    <citation type="journal article" date="2019" name="Int. J. Syst. Evol. Microbiol.">
        <title>The Global Catalogue of Microorganisms (GCM) 10K type strain sequencing project: providing services to taxonomists for standard genome sequencing and annotation.</title>
        <authorList>
            <consortium name="The Broad Institute Genomics Platform"/>
            <consortium name="The Broad Institute Genome Sequencing Center for Infectious Disease"/>
            <person name="Wu L."/>
            <person name="Ma J."/>
        </authorList>
    </citation>
    <scope>NUCLEOTIDE SEQUENCE [LARGE SCALE GENOMIC DNA]</scope>
    <source>
        <strain evidence="2">KCTC 52274</strain>
    </source>
</reference>
<name>A0ABW5LF50_9FLAO</name>
<organism evidence="1 2">
    <name type="scientific">Aquimarina rubra</name>
    <dbReference type="NCBI Taxonomy" id="1920033"/>
    <lineage>
        <taxon>Bacteria</taxon>
        <taxon>Pseudomonadati</taxon>
        <taxon>Bacteroidota</taxon>
        <taxon>Flavobacteriia</taxon>
        <taxon>Flavobacteriales</taxon>
        <taxon>Flavobacteriaceae</taxon>
        <taxon>Aquimarina</taxon>
    </lineage>
</organism>
<dbReference type="SUPFAM" id="SSF46626">
    <property type="entry name" value="Cytochrome c"/>
    <property type="match status" value="1"/>
</dbReference>
<dbReference type="RefSeq" id="WP_378290918.1">
    <property type="nucleotide sequence ID" value="NZ_JBHULE010000008.1"/>
</dbReference>
<comment type="caution">
    <text evidence="1">The sequence shown here is derived from an EMBL/GenBank/DDBJ whole genome shotgun (WGS) entry which is preliminary data.</text>
</comment>
<evidence type="ECO:0000313" key="1">
    <source>
        <dbReference type="EMBL" id="MFD2562378.1"/>
    </source>
</evidence>
<dbReference type="InterPro" id="IPR036909">
    <property type="entry name" value="Cyt_c-like_dom_sf"/>
</dbReference>
<gene>
    <name evidence="1" type="ORF">ACFSR1_06815</name>
</gene>
<keyword evidence="2" id="KW-1185">Reference proteome</keyword>
<evidence type="ECO:0000313" key="2">
    <source>
        <dbReference type="Proteomes" id="UP001597319"/>
    </source>
</evidence>